<dbReference type="Gene3D" id="3.40.50.2020">
    <property type="match status" value="1"/>
</dbReference>
<feature type="binding site" evidence="6">
    <location>
        <position position="100"/>
    </location>
    <ligand>
        <name>5-phospho-alpha-D-ribose 1-diphosphate</name>
        <dbReference type="ChEBI" id="CHEBI:58017"/>
        <note>ligand shared between dimeric partners</note>
    </ligand>
</feature>
<comment type="caution">
    <text evidence="8">The sequence shown here is derived from an EMBL/GenBank/DDBJ whole genome shotgun (WGS) entry which is preliminary data.</text>
</comment>
<keyword evidence="3 6" id="KW-0328">Glycosyltransferase</keyword>
<keyword evidence="9" id="KW-1185">Reference proteome</keyword>
<comment type="subunit">
    <text evidence="6">Homodimer.</text>
</comment>
<proteinExistence type="inferred from homology"/>
<evidence type="ECO:0000313" key="8">
    <source>
        <dbReference type="EMBL" id="MDW0109286.1"/>
    </source>
</evidence>
<dbReference type="PANTHER" id="PTHR19278:SF9">
    <property type="entry name" value="URIDINE 5'-MONOPHOSPHATE SYNTHASE"/>
    <property type="match status" value="1"/>
</dbReference>
<dbReference type="EC" id="2.4.2.10" evidence="2 6"/>
<keyword evidence="4 6" id="KW-0808">Transferase</keyword>
<gene>
    <name evidence="6 8" type="primary">pyrE</name>
    <name evidence="8" type="ORF">QT716_04365</name>
</gene>
<dbReference type="Proteomes" id="UP001280629">
    <property type="component" value="Unassembled WGS sequence"/>
</dbReference>
<protein>
    <recommendedName>
        <fullName evidence="2 6">Orotate phosphoribosyltransferase</fullName>
        <shortName evidence="6">OPRT</shortName>
        <shortName evidence="6">OPRTase</shortName>
        <ecNumber evidence="2 6">2.4.2.10</ecNumber>
    </recommendedName>
</protein>
<dbReference type="EMBL" id="JAUBDH010000002">
    <property type="protein sequence ID" value="MDW0109286.1"/>
    <property type="molecule type" value="Genomic_DNA"/>
</dbReference>
<comment type="cofactor">
    <cofactor evidence="6">
        <name>Mg(2+)</name>
        <dbReference type="ChEBI" id="CHEBI:18420"/>
    </cofactor>
</comment>
<evidence type="ECO:0000256" key="2">
    <source>
        <dbReference type="ARBA" id="ARBA00011971"/>
    </source>
</evidence>
<dbReference type="GO" id="GO:0004588">
    <property type="term" value="F:orotate phosphoribosyltransferase activity"/>
    <property type="evidence" value="ECO:0007669"/>
    <property type="project" value="UniProtKB-EC"/>
</dbReference>
<evidence type="ECO:0000313" key="9">
    <source>
        <dbReference type="Proteomes" id="UP001280629"/>
    </source>
</evidence>
<evidence type="ECO:0000256" key="5">
    <source>
        <dbReference type="ARBA" id="ARBA00022975"/>
    </source>
</evidence>
<dbReference type="HAMAP" id="MF_01208">
    <property type="entry name" value="PyrE"/>
    <property type="match status" value="1"/>
</dbReference>
<dbReference type="InterPro" id="IPR023031">
    <property type="entry name" value="OPRT"/>
</dbReference>
<feature type="binding site" evidence="6">
    <location>
        <position position="96"/>
    </location>
    <ligand>
        <name>5-phospho-alpha-D-ribose 1-diphosphate</name>
        <dbReference type="ChEBI" id="CHEBI:58017"/>
        <note>ligand shared between dimeric partners</note>
    </ligand>
</feature>
<feature type="binding site" evidence="6">
    <location>
        <position position="126"/>
    </location>
    <ligand>
        <name>orotate</name>
        <dbReference type="ChEBI" id="CHEBI:30839"/>
    </ligand>
</feature>
<comment type="caution">
    <text evidence="6">Lacks conserved residue(s) required for the propagation of feature annotation.</text>
</comment>
<dbReference type="InterPro" id="IPR029057">
    <property type="entry name" value="PRTase-like"/>
</dbReference>
<sequence length="210" mass="22298">MMTKQEIAKILLHVGAVTLNPDEPFTWASGIQSPIYCDNRLIMSDPGGRRRVAEGMAASIKANYPNTTVIAGTATAGIPHAAWIADILGLPMVYVRSKAKGHGRSKQIEGKVKEGDRAIIVEDLISTGGSSLTAADALKEAGLQVEGVVSIFTYGLESADQAFEKAGLSYTSLTDFNALAEVATRSGAIREDSVGPLLDWHEKLKTGTLQ</sequence>
<dbReference type="InterPro" id="IPR004467">
    <property type="entry name" value="Or_phspho_trans_dom"/>
</dbReference>
<accession>A0ABU4FXA9</accession>
<evidence type="ECO:0000256" key="4">
    <source>
        <dbReference type="ARBA" id="ARBA00022679"/>
    </source>
</evidence>
<dbReference type="PANTHER" id="PTHR19278">
    <property type="entry name" value="OROTATE PHOSPHORIBOSYLTRANSFERASE"/>
    <property type="match status" value="1"/>
</dbReference>
<feature type="binding site" description="in other chain" evidence="6">
    <location>
        <begin position="122"/>
        <end position="130"/>
    </location>
    <ligand>
        <name>5-phospho-alpha-D-ribose 1-diphosphate</name>
        <dbReference type="ChEBI" id="CHEBI:58017"/>
        <note>ligand shared between dimeric partners</note>
    </ligand>
</feature>
<comment type="pathway">
    <text evidence="1 6">Pyrimidine metabolism; UMP biosynthesis via de novo pathway; UMP from orotate: step 1/2.</text>
</comment>
<feature type="domain" description="Phosphoribosyltransferase" evidence="7">
    <location>
        <begin position="53"/>
        <end position="151"/>
    </location>
</feature>
<reference evidence="8 9" key="1">
    <citation type="submission" date="2023-06" db="EMBL/GenBank/DDBJ databases">
        <title>Sporosarcina sp. nov., isolated from Korean traditional fermented seafood 'Jeotgal'.</title>
        <authorList>
            <person name="Yang A.-I."/>
            <person name="Shin N.-R."/>
        </authorList>
    </citation>
    <scope>NUCLEOTIDE SEQUENCE [LARGE SCALE GENOMIC DNA]</scope>
    <source>
        <strain evidence="8 9">KCTC3840</strain>
    </source>
</reference>
<name>A0ABU4FXA9_9BACL</name>
<feature type="binding site" evidence="6">
    <location>
        <position position="102"/>
    </location>
    <ligand>
        <name>5-phospho-alpha-D-ribose 1-diphosphate</name>
        <dbReference type="ChEBI" id="CHEBI:58017"/>
        <note>ligand shared between dimeric partners</note>
    </ligand>
</feature>
<evidence type="ECO:0000256" key="1">
    <source>
        <dbReference type="ARBA" id="ARBA00004889"/>
    </source>
</evidence>
<evidence type="ECO:0000256" key="6">
    <source>
        <dbReference type="HAMAP-Rule" id="MF_01208"/>
    </source>
</evidence>
<comment type="catalytic activity">
    <reaction evidence="6">
        <text>orotidine 5'-phosphate + diphosphate = orotate + 5-phospho-alpha-D-ribose 1-diphosphate</text>
        <dbReference type="Rhea" id="RHEA:10380"/>
        <dbReference type="ChEBI" id="CHEBI:30839"/>
        <dbReference type="ChEBI" id="CHEBI:33019"/>
        <dbReference type="ChEBI" id="CHEBI:57538"/>
        <dbReference type="ChEBI" id="CHEBI:58017"/>
        <dbReference type="EC" id="2.4.2.10"/>
    </reaction>
</comment>
<organism evidence="8 9">
    <name type="scientific">Sporosarcina aquimarina</name>
    <dbReference type="NCBI Taxonomy" id="114975"/>
    <lineage>
        <taxon>Bacteria</taxon>
        <taxon>Bacillati</taxon>
        <taxon>Bacillota</taxon>
        <taxon>Bacilli</taxon>
        <taxon>Bacillales</taxon>
        <taxon>Caryophanaceae</taxon>
        <taxon>Sporosarcina</taxon>
    </lineage>
</organism>
<dbReference type="CDD" id="cd06223">
    <property type="entry name" value="PRTases_typeI"/>
    <property type="match status" value="1"/>
</dbReference>
<keyword evidence="5 6" id="KW-0665">Pyrimidine biosynthesis</keyword>
<comment type="similarity">
    <text evidence="6">Belongs to the purine/pyrimidine phosphoribosyltransferase family. PyrE subfamily.</text>
</comment>
<evidence type="ECO:0000256" key="3">
    <source>
        <dbReference type="ARBA" id="ARBA00022676"/>
    </source>
</evidence>
<evidence type="ECO:0000259" key="7">
    <source>
        <dbReference type="Pfam" id="PF00156"/>
    </source>
</evidence>
<comment type="function">
    <text evidence="6">Catalyzes the transfer of a ribosyl phosphate group from 5-phosphoribose 1-diphosphate to orotate, leading to the formation of orotidine monophosphate (OMP).</text>
</comment>
<keyword evidence="6" id="KW-0460">Magnesium</keyword>
<dbReference type="InterPro" id="IPR000836">
    <property type="entry name" value="PRTase_dom"/>
</dbReference>
<dbReference type="RefSeq" id="WP_317934742.1">
    <property type="nucleotide sequence ID" value="NZ_JAUBDH010000002.1"/>
</dbReference>
<dbReference type="NCBIfam" id="TIGR00336">
    <property type="entry name" value="pyrE"/>
    <property type="match status" value="1"/>
</dbReference>
<dbReference type="SUPFAM" id="SSF53271">
    <property type="entry name" value="PRTase-like"/>
    <property type="match status" value="1"/>
</dbReference>
<dbReference type="Pfam" id="PF00156">
    <property type="entry name" value="Pribosyltran"/>
    <property type="match status" value="1"/>
</dbReference>